<proteinExistence type="predicted"/>
<evidence type="ECO:0000313" key="3">
    <source>
        <dbReference type="Proteomes" id="UP000292547"/>
    </source>
</evidence>
<gene>
    <name evidence="2" type="ORF">D0Z67_14820</name>
</gene>
<dbReference type="Proteomes" id="UP000292547">
    <property type="component" value="Chromosome"/>
</dbReference>
<dbReference type="RefSeq" id="WP_078872981.1">
    <property type="nucleotide sequence ID" value="NZ_JNXP01000001.1"/>
</dbReference>
<evidence type="ECO:0000256" key="1">
    <source>
        <dbReference type="SAM" id="MobiDB-lite"/>
    </source>
</evidence>
<evidence type="ECO:0000313" key="2">
    <source>
        <dbReference type="EMBL" id="QBJ91432.1"/>
    </source>
</evidence>
<dbReference type="NCBIfam" id="NF041708">
    <property type="entry name" value="RiPP_phane_HaaA"/>
    <property type="match status" value="1"/>
</dbReference>
<dbReference type="STRING" id="73044.GCA_000725795_00153"/>
<feature type="region of interest" description="Disordered" evidence="1">
    <location>
        <begin position="1"/>
        <end position="23"/>
    </location>
</feature>
<sequence>MPSSMTVPCPSPSGPDTAESAPGLEVLDRVAARVQRRLAAEQAASNSIGDGAHAASLIWPWPL</sequence>
<name>A0A4P6TX86_STRSO</name>
<dbReference type="EMBL" id="CP032229">
    <property type="protein sequence ID" value="QBJ91432.1"/>
    <property type="molecule type" value="Genomic_DNA"/>
</dbReference>
<dbReference type="AlphaFoldDB" id="A0A4P6TX86"/>
<dbReference type="KEGG" id="sseo:D0Z67_14820"/>
<organism evidence="2 3">
    <name type="scientific">Streptomyces seoulensis</name>
    <dbReference type="NCBI Taxonomy" id="73044"/>
    <lineage>
        <taxon>Bacteria</taxon>
        <taxon>Bacillati</taxon>
        <taxon>Actinomycetota</taxon>
        <taxon>Actinomycetes</taxon>
        <taxon>Kitasatosporales</taxon>
        <taxon>Streptomycetaceae</taxon>
        <taxon>Streptomyces</taxon>
    </lineage>
</organism>
<accession>A0A4P6TX86</accession>
<reference evidence="2 3" key="1">
    <citation type="submission" date="2018-08" db="EMBL/GenBank/DDBJ databases">
        <title>The complete genome sequence of Streptomyces seoulensis, a pioneer strain for nickel superoxide dismutase discovery.</title>
        <authorList>
            <person name="Shin J."/>
            <person name="Lee J.-S."/>
            <person name="Lee E.-J."/>
            <person name="Youn H.-D."/>
        </authorList>
    </citation>
    <scope>NUCLEOTIDE SEQUENCE [LARGE SCALE GENOMIC DNA]</scope>
    <source>
        <strain evidence="2 3">KCTC 9819</strain>
    </source>
</reference>
<protein>
    <submittedName>
        <fullName evidence="2">Uncharacterized protein</fullName>
    </submittedName>
</protein>
<keyword evidence="3" id="KW-1185">Reference proteome</keyword>